<dbReference type="NCBIfam" id="TIGR00243">
    <property type="entry name" value="Dxr"/>
    <property type="match status" value="1"/>
</dbReference>
<comment type="pathway">
    <text evidence="1 9">Isoprenoid biosynthesis; isopentenyl diphosphate biosynthesis via DXP pathway; isopentenyl diphosphate from 1-deoxy-D-xylulose 5-phosphate: step 1/6.</text>
</comment>
<dbReference type="PIRSF" id="PIRSF006205">
    <property type="entry name" value="Dxp_reductismrs"/>
    <property type="match status" value="1"/>
</dbReference>
<comment type="cofactor">
    <cofactor evidence="9">
        <name>Mg(2+)</name>
        <dbReference type="ChEBI" id="CHEBI:18420"/>
    </cofactor>
    <cofactor evidence="9">
        <name>Mn(2+)</name>
        <dbReference type="ChEBI" id="CHEBI:29035"/>
    </cofactor>
</comment>
<keyword evidence="3 9" id="KW-0479">Metal-binding</keyword>
<dbReference type="SUPFAM" id="SSF51735">
    <property type="entry name" value="NAD(P)-binding Rossmann-fold domains"/>
    <property type="match status" value="1"/>
</dbReference>
<feature type="binding site" evidence="9">
    <location>
        <position position="12"/>
    </location>
    <ligand>
        <name>NADPH</name>
        <dbReference type="ChEBI" id="CHEBI:57783"/>
    </ligand>
</feature>
<dbReference type="InterPro" id="IPR013644">
    <property type="entry name" value="DXP_reductoisomerase_C"/>
</dbReference>
<dbReference type="EC" id="1.1.1.267" evidence="9"/>
<dbReference type="GO" id="GO:0030145">
    <property type="term" value="F:manganese ion binding"/>
    <property type="evidence" value="ECO:0007669"/>
    <property type="project" value="TreeGrafter"/>
</dbReference>
<evidence type="ECO:0000259" key="10">
    <source>
        <dbReference type="Pfam" id="PF02670"/>
    </source>
</evidence>
<dbReference type="Proteomes" id="UP000319771">
    <property type="component" value="Unassembled WGS sequence"/>
</dbReference>
<comment type="function">
    <text evidence="9">Catalyzes the NADPH-dependent rearrangement and reduction of 1-deoxy-D-xylulose-5-phosphate (DXP) to 2-C-methyl-D-erythritol 4-phosphate (MEP).</text>
</comment>
<keyword evidence="7 9" id="KW-0414">Isoprene biosynthesis</keyword>
<dbReference type="Pfam" id="PF08436">
    <property type="entry name" value="DXP_redisom_C"/>
    <property type="match status" value="1"/>
</dbReference>
<keyword evidence="5 9" id="KW-0560">Oxidoreductase</keyword>
<feature type="binding site" evidence="9">
    <location>
        <position position="209"/>
    </location>
    <ligand>
        <name>1-deoxy-D-xylulose 5-phosphate</name>
        <dbReference type="ChEBI" id="CHEBI:57792"/>
    </ligand>
</feature>
<evidence type="ECO:0000256" key="7">
    <source>
        <dbReference type="ARBA" id="ARBA00023229"/>
    </source>
</evidence>
<dbReference type="InterPro" id="IPR036169">
    <property type="entry name" value="DXPR_C_sf"/>
</dbReference>
<dbReference type="Pfam" id="PF13288">
    <property type="entry name" value="DXPR_C"/>
    <property type="match status" value="1"/>
</dbReference>
<evidence type="ECO:0000259" key="11">
    <source>
        <dbReference type="Pfam" id="PF08436"/>
    </source>
</evidence>
<dbReference type="UniPathway" id="UPA00056">
    <property type="reaction ID" value="UER00092"/>
</dbReference>
<evidence type="ECO:0000256" key="1">
    <source>
        <dbReference type="ARBA" id="ARBA00005094"/>
    </source>
</evidence>
<accession>A0A538U805</accession>
<dbReference type="PANTHER" id="PTHR30525:SF0">
    <property type="entry name" value="1-DEOXY-D-XYLULOSE 5-PHOSPHATE REDUCTOISOMERASE, CHLOROPLASTIC"/>
    <property type="match status" value="1"/>
</dbReference>
<feature type="binding site" evidence="9">
    <location>
        <position position="151"/>
    </location>
    <ligand>
        <name>1-deoxy-D-xylulose 5-phosphate</name>
        <dbReference type="ChEBI" id="CHEBI:57792"/>
    </ligand>
</feature>
<comment type="caution">
    <text evidence="9">Lacks conserved residue(s) required for the propagation of feature annotation.</text>
</comment>
<feature type="binding site" evidence="9">
    <location>
        <position position="126"/>
    </location>
    <ligand>
        <name>NADPH</name>
        <dbReference type="ChEBI" id="CHEBI:57783"/>
    </ligand>
</feature>
<evidence type="ECO:0000256" key="6">
    <source>
        <dbReference type="ARBA" id="ARBA00023211"/>
    </source>
</evidence>
<evidence type="ECO:0000313" key="13">
    <source>
        <dbReference type="EMBL" id="TMQ72032.1"/>
    </source>
</evidence>
<feature type="domain" description="1-deoxy-D-xylulose 5-phosphate reductoisomerase C-terminal" evidence="11">
    <location>
        <begin position="145"/>
        <end position="226"/>
    </location>
</feature>
<comment type="catalytic activity">
    <reaction evidence="8">
        <text>2-C-methyl-D-erythritol 4-phosphate + NADP(+) = 1-deoxy-D-xylulose 5-phosphate + NADPH + H(+)</text>
        <dbReference type="Rhea" id="RHEA:13717"/>
        <dbReference type="ChEBI" id="CHEBI:15378"/>
        <dbReference type="ChEBI" id="CHEBI:57783"/>
        <dbReference type="ChEBI" id="CHEBI:57792"/>
        <dbReference type="ChEBI" id="CHEBI:58262"/>
        <dbReference type="ChEBI" id="CHEBI:58349"/>
        <dbReference type="EC" id="1.1.1.267"/>
    </reaction>
    <physiologicalReaction direction="right-to-left" evidence="8">
        <dbReference type="Rhea" id="RHEA:13719"/>
    </physiologicalReaction>
</comment>
<dbReference type="InterPro" id="IPR036291">
    <property type="entry name" value="NAD(P)-bd_dom_sf"/>
</dbReference>
<dbReference type="Gene3D" id="1.10.1740.10">
    <property type="match status" value="1"/>
</dbReference>
<dbReference type="InterPro" id="IPR003821">
    <property type="entry name" value="DXP_reductoisomerase"/>
</dbReference>
<name>A0A538U805_UNCEI</name>
<dbReference type="HAMAP" id="MF_00183">
    <property type="entry name" value="DXP_reductoisom"/>
    <property type="match status" value="1"/>
</dbReference>
<feature type="binding site" evidence="9">
    <location>
        <position position="13"/>
    </location>
    <ligand>
        <name>NADPH</name>
        <dbReference type="ChEBI" id="CHEBI:57783"/>
    </ligand>
</feature>
<dbReference type="SUPFAM" id="SSF69055">
    <property type="entry name" value="1-deoxy-D-xylulose-5-phosphate reductoisomerase, C-terminal domain"/>
    <property type="match status" value="1"/>
</dbReference>
<feature type="binding site" evidence="9">
    <location>
        <position position="11"/>
    </location>
    <ligand>
        <name>NADPH</name>
        <dbReference type="ChEBI" id="CHEBI:57783"/>
    </ligand>
</feature>
<feature type="binding site" evidence="9">
    <location>
        <position position="36"/>
    </location>
    <ligand>
        <name>NADPH</name>
        <dbReference type="ChEBI" id="CHEBI:57783"/>
    </ligand>
</feature>
<evidence type="ECO:0000256" key="5">
    <source>
        <dbReference type="ARBA" id="ARBA00023002"/>
    </source>
</evidence>
<feature type="binding site" evidence="9">
    <location>
        <position position="10"/>
    </location>
    <ligand>
        <name>NADPH</name>
        <dbReference type="ChEBI" id="CHEBI:57783"/>
    </ligand>
</feature>
<sequence>MQRLAVLGSTGSIGTQALDVAARHPERLAVAGLAAGASLDGLCAQARRWRPKAVALERSNDAAAARARLSEAVPGGRVFVGPGAAVQLIAETACDTVVNGIVGAAGLAPSLATLGRGLRLALANKETLVVGGPLVRAALARGGTLVPVDSEHSAALQCLAGRPREEVARLTLTASGGALRDHPDWRRASRDQVLRHPVWAMGPRITVDSALLFNKGLELIEAHWLFDLEWARLDAVLHPQARVHALVAFTDGSLVAQAAEADMRLPIQLALSWPGHWPGSIAALAPAALAGLSFAPIPPGLYPAFDLAGAAGRAGGTAPCALNAADETAVAAFLEGRVPLGAVPEVIAEVMDGHRAEAVESLAQLEAVDAGARAAARAAVGRR</sequence>
<feature type="binding site" evidence="9">
    <location>
        <position position="150"/>
    </location>
    <ligand>
        <name>1-deoxy-D-xylulose 5-phosphate</name>
        <dbReference type="ChEBI" id="CHEBI:57792"/>
    </ligand>
</feature>
<dbReference type="InterPro" id="IPR013512">
    <property type="entry name" value="DXP_reductoisomerase_N"/>
</dbReference>
<evidence type="ECO:0000313" key="14">
    <source>
        <dbReference type="Proteomes" id="UP000319771"/>
    </source>
</evidence>
<proteinExistence type="inferred from homology"/>
<feature type="binding site" evidence="9">
    <location>
        <position position="175"/>
    </location>
    <ligand>
        <name>1-deoxy-D-xylulose 5-phosphate</name>
        <dbReference type="ChEBI" id="CHEBI:57792"/>
    </ligand>
</feature>
<gene>
    <name evidence="9" type="primary">dxr</name>
    <name evidence="13" type="ORF">E6K81_08535</name>
</gene>
<comment type="caution">
    <text evidence="13">The sequence shown here is derived from an EMBL/GenBank/DDBJ whole genome shotgun (WGS) entry which is preliminary data.</text>
</comment>
<dbReference type="GO" id="GO:0070402">
    <property type="term" value="F:NADPH binding"/>
    <property type="evidence" value="ECO:0007669"/>
    <property type="project" value="InterPro"/>
</dbReference>
<feature type="binding site" evidence="9">
    <location>
        <position position="202"/>
    </location>
    <ligand>
        <name>NADPH</name>
        <dbReference type="ChEBI" id="CHEBI:57783"/>
    </ligand>
</feature>
<keyword evidence="13" id="KW-0413">Isomerase</keyword>
<feature type="binding site" evidence="9">
    <location>
        <position position="215"/>
    </location>
    <ligand>
        <name>1-deoxy-D-xylulose 5-phosphate</name>
        <dbReference type="ChEBI" id="CHEBI:57792"/>
    </ligand>
</feature>
<evidence type="ECO:0000259" key="12">
    <source>
        <dbReference type="Pfam" id="PF13288"/>
    </source>
</evidence>
<evidence type="ECO:0000256" key="8">
    <source>
        <dbReference type="ARBA" id="ARBA00048543"/>
    </source>
</evidence>
<dbReference type="InterPro" id="IPR026877">
    <property type="entry name" value="DXPR_C"/>
</dbReference>
<feature type="binding site" evidence="9">
    <location>
        <position position="149"/>
    </location>
    <ligand>
        <name>Mn(2+)</name>
        <dbReference type="ChEBI" id="CHEBI:29035"/>
    </ligand>
</feature>
<comment type="similarity">
    <text evidence="2 9">Belongs to the DXR family.</text>
</comment>
<keyword evidence="4 9" id="KW-0521">NADP</keyword>
<dbReference type="EMBL" id="VBPB01000124">
    <property type="protein sequence ID" value="TMQ72032.1"/>
    <property type="molecule type" value="Genomic_DNA"/>
</dbReference>
<dbReference type="PANTHER" id="PTHR30525">
    <property type="entry name" value="1-DEOXY-D-XYLULOSE 5-PHOSPHATE REDUCTOISOMERASE"/>
    <property type="match status" value="1"/>
</dbReference>
<evidence type="ECO:0000256" key="4">
    <source>
        <dbReference type="ARBA" id="ARBA00022857"/>
    </source>
</evidence>
<dbReference type="Pfam" id="PF02670">
    <property type="entry name" value="DXP_reductoisom"/>
    <property type="match status" value="1"/>
</dbReference>
<feature type="binding site" evidence="9">
    <location>
        <position position="218"/>
    </location>
    <ligand>
        <name>Mn(2+)</name>
        <dbReference type="ChEBI" id="CHEBI:29035"/>
    </ligand>
</feature>
<feature type="binding site" evidence="9">
    <location>
        <position position="218"/>
    </location>
    <ligand>
        <name>1-deoxy-D-xylulose 5-phosphate</name>
        <dbReference type="ChEBI" id="CHEBI:57792"/>
    </ligand>
</feature>
<evidence type="ECO:0000256" key="3">
    <source>
        <dbReference type="ARBA" id="ARBA00022723"/>
    </source>
</evidence>
<dbReference type="SUPFAM" id="SSF55347">
    <property type="entry name" value="Glyceraldehyde-3-phosphate dehydrogenase-like, C-terminal domain"/>
    <property type="match status" value="1"/>
</dbReference>
<feature type="domain" description="DXP reductoisomerase C-terminal" evidence="12">
    <location>
        <begin position="260"/>
        <end position="374"/>
    </location>
</feature>
<reference evidence="13 14" key="1">
    <citation type="journal article" date="2019" name="Nat. Microbiol.">
        <title>Mediterranean grassland soil C-N compound turnover is dependent on rainfall and depth, and is mediated by genomically divergent microorganisms.</title>
        <authorList>
            <person name="Diamond S."/>
            <person name="Andeer P.F."/>
            <person name="Li Z."/>
            <person name="Crits-Christoph A."/>
            <person name="Burstein D."/>
            <person name="Anantharaman K."/>
            <person name="Lane K.R."/>
            <person name="Thomas B.C."/>
            <person name="Pan C."/>
            <person name="Northen T.R."/>
            <person name="Banfield J.F."/>
        </authorList>
    </citation>
    <scope>NUCLEOTIDE SEQUENCE [LARGE SCALE GENOMIC DNA]</scope>
    <source>
        <strain evidence="13">WS_11</strain>
    </source>
</reference>
<dbReference type="FunFam" id="3.40.50.720:FF:000045">
    <property type="entry name" value="1-deoxy-D-xylulose 5-phosphate reductoisomerase"/>
    <property type="match status" value="1"/>
</dbReference>
<feature type="domain" description="1-deoxy-D-xylulose 5-phosphate reductoisomerase N-terminal" evidence="10">
    <location>
        <begin position="4"/>
        <end position="132"/>
    </location>
</feature>
<keyword evidence="6 9" id="KW-0464">Manganese</keyword>
<dbReference type="GO" id="GO:0016853">
    <property type="term" value="F:isomerase activity"/>
    <property type="evidence" value="ECO:0007669"/>
    <property type="project" value="UniProtKB-KW"/>
</dbReference>
<feature type="binding site" evidence="9">
    <location>
        <position position="124"/>
    </location>
    <ligand>
        <name>NADPH</name>
        <dbReference type="ChEBI" id="CHEBI:57783"/>
    </ligand>
</feature>
<organism evidence="13 14">
    <name type="scientific">Eiseniibacteriota bacterium</name>
    <dbReference type="NCBI Taxonomy" id="2212470"/>
    <lineage>
        <taxon>Bacteria</taxon>
        <taxon>Candidatus Eiseniibacteriota</taxon>
    </lineage>
</organism>
<keyword evidence="9" id="KW-0460">Magnesium</keyword>
<dbReference type="AlphaFoldDB" id="A0A538U805"/>
<feature type="binding site" evidence="9">
    <location>
        <position position="151"/>
    </location>
    <ligand>
        <name>Mn(2+)</name>
        <dbReference type="ChEBI" id="CHEBI:29035"/>
    </ligand>
</feature>
<evidence type="ECO:0000256" key="9">
    <source>
        <dbReference type="HAMAP-Rule" id="MF_00183"/>
    </source>
</evidence>
<dbReference type="Gene3D" id="3.40.50.720">
    <property type="entry name" value="NAD(P)-binding Rossmann-like Domain"/>
    <property type="match status" value="1"/>
</dbReference>
<feature type="binding site" evidence="9">
    <location>
        <position position="125"/>
    </location>
    <ligand>
        <name>1-deoxy-D-xylulose 5-phosphate</name>
        <dbReference type="ChEBI" id="CHEBI:57792"/>
    </ligand>
</feature>
<protein>
    <recommendedName>
        <fullName evidence="9">1-deoxy-D-xylulose 5-phosphate reductoisomerase</fullName>
        <shortName evidence="9">DXP reductoisomerase</shortName>
        <ecNumber evidence="9">1.1.1.267</ecNumber>
    </recommendedName>
    <alternativeName>
        <fullName evidence="9">1-deoxyxylulose-5-phosphate reductoisomerase</fullName>
    </alternativeName>
    <alternativeName>
        <fullName evidence="9">2-C-methyl-D-erythritol 4-phosphate synthase</fullName>
    </alternativeName>
</protein>
<dbReference type="GO" id="GO:0030604">
    <property type="term" value="F:1-deoxy-D-xylulose-5-phosphate reductoisomerase activity"/>
    <property type="evidence" value="ECO:0007669"/>
    <property type="project" value="UniProtKB-UniRule"/>
</dbReference>
<evidence type="ECO:0000256" key="2">
    <source>
        <dbReference type="ARBA" id="ARBA00006825"/>
    </source>
</evidence>
<feature type="binding site" evidence="9">
    <location>
        <position position="214"/>
    </location>
    <ligand>
        <name>1-deoxy-D-xylulose 5-phosphate</name>
        <dbReference type="ChEBI" id="CHEBI:57792"/>
    </ligand>
</feature>
<feature type="binding site" evidence="9">
    <location>
        <position position="196"/>
    </location>
    <ligand>
        <name>1-deoxy-D-xylulose 5-phosphate</name>
        <dbReference type="ChEBI" id="CHEBI:57792"/>
    </ligand>
</feature>
<dbReference type="GO" id="GO:0051484">
    <property type="term" value="P:isopentenyl diphosphate biosynthetic process, methylerythritol 4-phosphate pathway involved in terpenoid biosynthetic process"/>
    <property type="evidence" value="ECO:0007669"/>
    <property type="project" value="UniProtKB-ARBA"/>
</dbReference>